<organism evidence="1 2">
    <name type="scientific">Penicillium cataractarum</name>
    <dbReference type="NCBI Taxonomy" id="2100454"/>
    <lineage>
        <taxon>Eukaryota</taxon>
        <taxon>Fungi</taxon>
        <taxon>Dikarya</taxon>
        <taxon>Ascomycota</taxon>
        <taxon>Pezizomycotina</taxon>
        <taxon>Eurotiomycetes</taxon>
        <taxon>Eurotiomycetidae</taxon>
        <taxon>Eurotiales</taxon>
        <taxon>Aspergillaceae</taxon>
        <taxon>Penicillium</taxon>
    </lineage>
</organism>
<dbReference type="RefSeq" id="XP_056552589.1">
    <property type="nucleotide sequence ID" value="XM_056703589.1"/>
</dbReference>
<keyword evidence="2" id="KW-1185">Reference proteome</keyword>
<protein>
    <submittedName>
        <fullName evidence="1">Uncharacterized protein</fullName>
    </submittedName>
</protein>
<name>A0A9W9RW79_9EURO</name>
<dbReference type="AlphaFoldDB" id="A0A9W9RW79"/>
<gene>
    <name evidence="1" type="ORF">N7496_010676</name>
</gene>
<reference evidence="1" key="2">
    <citation type="journal article" date="2023" name="IMA Fungus">
        <title>Comparative genomic study of the Penicillium genus elucidates a diverse pangenome and 15 lateral gene transfer events.</title>
        <authorList>
            <person name="Petersen C."/>
            <person name="Sorensen T."/>
            <person name="Nielsen M.R."/>
            <person name="Sondergaard T.E."/>
            <person name="Sorensen J.L."/>
            <person name="Fitzpatrick D.A."/>
            <person name="Frisvad J.C."/>
            <person name="Nielsen K.L."/>
        </authorList>
    </citation>
    <scope>NUCLEOTIDE SEQUENCE</scope>
    <source>
        <strain evidence="1">IBT 29864</strain>
    </source>
</reference>
<reference evidence="1" key="1">
    <citation type="submission" date="2022-11" db="EMBL/GenBank/DDBJ databases">
        <authorList>
            <person name="Petersen C."/>
        </authorList>
    </citation>
    <scope>NUCLEOTIDE SEQUENCE</scope>
    <source>
        <strain evidence="1">IBT 29864</strain>
    </source>
</reference>
<evidence type="ECO:0000313" key="2">
    <source>
        <dbReference type="Proteomes" id="UP001147782"/>
    </source>
</evidence>
<evidence type="ECO:0000313" key="1">
    <source>
        <dbReference type="EMBL" id="KAJ5364963.1"/>
    </source>
</evidence>
<sequence>MQSSPSNVHTFHTVNKHLNIRELHGRHRCEQTIASHTDGSPAIQLSLFAKTIRAYKIYLYVWTSQNREFVFIAMLSTSPMVRAYIMYPEMSRAGLGFFKRRSDA</sequence>
<proteinExistence type="predicted"/>
<dbReference type="GeneID" id="81442768"/>
<dbReference type="Proteomes" id="UP001147782">
    <property type="component" value="Unassembled WGS sequence"/>
</dbReference>
<accession>A0A9W9RW79</accession>
<comment type="caution">
    <text evidence="1">The sequence shown here is derived from an EMBL/GenBank/DDBJ whole genome shotgun (WGS) entry which is preliminary data.</text>
</comment>
<dbReference type="EMBL" id="JAPZBS010000008">
    <property type="protein sequence ID" value="KAJ5364963.1"/>
    <property type="molecule type" value="Genomic_DNA"/>
</dbReference>